<dbReference type="CDD" id="cd00085">
    <property type="entry name" value="HNHc"/>
    <property type="match status" value="1"/>
</dbReference>
<proteinExistence type="predicted"/>
<accession>A0A8S5USA0</accession>
<name>A0A8S5USA0_9CAUD</name>
<organism evidence="1">
    <name type="scientific">Myoviridae sp. ctGgs6</name>
    <dbReference type="NCBI Taxonomy" id="2825072"/>
    <lineage>
        <taxon>Viruses</taxon>
        <taxon>Duplodnaviria</taxon>
        <taxon>Heunggongvirae</taxon>
        <taxon>Uroviricota</taxon>
        <taxon>Caudoviricetes</taxon>
    </lineage>
</organism>
<reference evidence="1" key="1">
    <citation type="journal article" date="2021" name="Proc. Natl. Acad. Sci. U.S.A.">
        <title>A Catalog of Tens of Thousands of Viruses from Human Metagenomes Reveals Hidden Associations with Chronic Diseases.</title>
        <authorList>
            <person name="Tisza M.J."/>
            <person name="Buck C.B."/>
        </authorList>
    </citation>
    <scope>NUCLEOTIDE SEQUENCE</scope>
    <source>
        <strain evidence="1">CtGgs6</strain>
    </source>
</reference>
<dbReference type="InterPro" id="IPR003615">
    <property type="entry name" value="HNH_nuc"/>
</dbReference>
<dbReference type="EMBL" id="BK016132">
    <property type="protein sequence ID" value="DAF97359.1"/>
    <property type="molecule type" value="Genomic_DNA"/>
</dbReference>
<protein>
    <submittedName>
        <fullName evidence="1">NinG protein</fullName>
    </submittedName>
</protein>
<sequence>MALHPCPKCKRLIPVGITYCDDCRPEAEAAAAAAAERRQQARRQRSNQHYNAKRSAALTKFYRSKEWRGLSRWYLESINYQCEAGLEGCQRIACEVHHIKPVRTPDGWAHRLDPAGLMGLCTACHNRLEPRYGKTPPGVIDLKKLK</sequence>
<evidence type="ECO:0000313" key="1">
    <source>
        <dbReference type="EMBL" id="DAF97359.1"/>
    </source>
</evidence>